<accession>A0A1E3K6M1</accession>
<keyword evidence="4 10" id="KW-0812">Transmembrane</keyword>
<feature type="transmembrane region" description="Helical" evidence="10">
    <location>
        <begin position="512"/>
        <end position="535"/>
    </location>
</feature>
<feature type="transmembrane region" description="Helical" evidence="10">
    <location>
        <begin position="483"/>
        <end position="505"/>
    </location>
</feature>
<dbReference type="GO" id="GO:1903425">
    <property type="term" value="F:fluoride transmembrane transporter activity"/>
    <property type="evidence" value="ECO:0007669"/>
    <property type="project" value="TreeGrafter"/>
</dbReference>
<dbReference type="Proteomes" id="UP000095149">
    <property type="component" value="Unassembled WGS sequence"/>
</dbReference>
<dbReference type="Pfam" id="PF02537">
    <property type="entry name" value="CRCB"/>
    <property type="match status" value="2"/>
</dbReference>
<evidence type="ECO:0000256" key="4">
    <source>
        <dbReference type="ARBA" id="ARBA00022692"/>
    </source>
</evidence>
<feature type="transmembrane region" description="Helical" evidence="10">
    <location>
        <begin position="413"/>
        <end position="430"/>
    </location>
</feature>
<evidence type="ECO:0000256" key="3">
    <source>
        <dbReference type="ARBA" id="ARBA00022475"/>
    </source>
</evidence>
<reference evidence="11 12" key="1">
    <citation type="submission" date="2016-06" db="EMBL/GenBank/DDBJ databases">
        <title>Evolution of pathogenesis and genome organization in the Tremellales.</title>
        <authorList>
            <person name="Cuomo C."/>
            <person name="Litvintseva A."/>
            <person name="Heitman J."/>
            <person name="Chen Y."/>
            <person name="Sun S."/>
            <person name="Springer D."/>
            <person name="Dromer F."/>
            <person name="Young S."/>
            <person name="Zeng Q."/>
            <person name="Chapman S."/>
            <person name="Gujja S."/>
            <person name="Saif S."/>
            <person name="Birren B."/>
        </authorList>
    </citation>
    <scope>NUCLEOTIDE SEQUENCE [LARGE SCALE GENOMIC DNA]</scope>
    <source>
        <strain evidence="11 12">CBS 6273</strain>
    </source>
</reference>
<evidence type="ECO:0008006" key="13">
    <source>
        <dbReference type="Google" id="ProtNLM"/>
    </source>
</evidence>
<name>A0A1E3K6M1_9TREE</name>
<evidence type="ECO:0000256" key="1">
    <source>
        <dbReference type="ARBA" id="ARBA00002598"/>
    </source>
</evidence>
<comment type="function">
    <text evidence="1">Fluoride channel required for the rapid expulsion of cytoplasmic fluoride.</text>
</comment>
<feature type="transmembrane region" description="Helical" evidence="10">
    <location>
        <begin position="276"/>
        <end position="296"/>
    </location>
</feature>
<evidence type="ECO:0000256" key="5">
    <source>
        <dbReference type="ARBA" id="ARBA00022989"/>
    </source>
</evidence>
<dbReference type="OrthoDB" id="409792at2759"/>
<keyword evidence="6 10" id="KW-0472">Membrane</keyword>
<comment type="caution">
    <text evidence="11">The sequence shown here is derived from an EMBL/GenBank/DDBJ whole genome shotgun (WGS) entry which is preliminary data.</text>
</comment>
<evidence type="ECO:0000256" key="10">
    <source>
        <dbReference type="SAM" id="Phobius"/>
    </source>
</evidence>
<evidence type="ECO:0000256" key="2">
    <source>
        <dbReference type="ARBA" id="ARBA00004651"/>
    </source>
</evidence>
<proteinExistence type="inferred from homology"/>
<feature type="compositionally biased region" description="Pro residues" evidence="9">
    <location>
        <begin position="188"/>
        <end position="204"/>
    </location>
</feature>
<feature type="transmembrane region" description="Helical" evidence="10">
    <location>
        <begin position="386"/>
        <end position="407"/>
    </location>
</feature>
<evidence type="ECO:0000256" key="7">
    <source>
        <dbReference type="ARBA" id="ARBA00035120"/>
    </source>
</evidence>
<keyword evidence="5 10" id="KW-1133">Transmembrane helix</keyword>
<sequence length="545" mass="58725">MSSTPESPSPRLTESLDLKVSPKLPMLTFGSMPLTPPLTPPISLSPSKQSKPSSVKIHSPIDIASYPLPPDSYSHSLHIPLKAHLALAHPNTPPSVASFCARRLLSPEIPHGFESEWEWKPIHLQENGIDLQTAGVGKDATKELREGQNGPGKEADEKLEMMYGVARTSWRILESKVPTRNYPEHLGGPPPPPPPAPEANAPPPAEEVTHLRLGAHYGGLVLASMLGCLVRLGLSALGRYDGALIYPLAWSQGVGSGIMGLSLGLKNDISTFYPPLFTFLTTGIAGSITTFSSWMLEGYLAFSNFGNYNRKGLHDTVDGVAYSLSTFAIAMASLKFGEHLGRTLPHLPRQSNASAYHTTEKRSMSAAATFPSSPSTAARTPLRDSFTILTAALAYLVALLLYFFAPHSWRHDVTFPLLLSPPGAMLRFALSKLNIRRPFVNKFPIGTLLANMMATLLVASTFAAQRRPGGADHGAIRCNGLHAIQQGFCGCLSTVSTFVVEAAVIKRWGWKWFYIGGSVMLGHILVLAVVGATGWSEGYNDVCSG</sequence>
<evidence type="ECO:0000256" key="9">
    <source>
        <dbReference type="SAM" id="MobiDB-lite"/>
    </source>
</evidence>
<dbReference type="InterPro" id="IPR003691">
    <property type="entry name" value="FluC"/>
</dbReference>
<feature type="transmembrane region" description="Helical" evidence="10">
    <location>
        <begin position="244"/>
        <end position="264"/>
    </location>
</feature>
<evidence type="ECO:0000256" key="6">
    <source>
        <dbReference type="ARBA" id="ARBA00023136"/>
    </source>
</evidence>
<keyword evidence="3" id="KW-1003">Cell membrane</keyword>
<dbReference type="AlphaFoldDB" id="A0A1E3K6M1"/>
<comment type="similarity">
    <text evidence="7">Belongs to the fluoride channel Fluc/FEX (TC 1.A.43) family.</text>
</comment>
<organism evidence="11 12">
    <name type="scientific">Cryptococcus amylolentus CBS 6273</name>
    <dbReference type="NCBI Taxonomy" id="1296118"/>
    <lineage>
        <taxon>Eukaryota</taxon>
        <taxon>Fungi</taxon>
        <taxon>Dikarya</taxon>
        <taxon>Basidiomycota</taxon>
        <taxon>Agaricomycotina</taxon>
        <taxon>Tremellomycetes</taxon>
        <taxon>Tremellales</taxon>
        <taxon>Cryptococcaceae</taxon>
        <taxon>Cryptococcus</taxon>
    </lineage>
</organism>
<comment type="subcellular location">
    <subcellularLocation>
        <location evidence="2">Cell membrane</location>
        <topology evidence="2">Multi-pass membrane protein</topology>
    </subcellularLocation>
</comment>
<dbReference type="PANTHER" id="PTHR28259">
    <property type="entry name" value="FLUORIDE EXPORT PROTEIN 1-RELATED"/>
    <property type="match status" value="1"/>
</dbReference>
<feature type="transmembrane region" description="Helical" evidence="10">
    <location>
        <begin position="442"/>
        <end position="463"/>
    </location>
</feature>
<evidence type="ECO:0000256" key="8">
    <source>
        <dbReference type="ARBA" id="ARBA00035585"/>
    </source>
</evidence>
<gene>
    <name evidence="11" type="ORF">I350_03442</name>
</gene>
<evidence type="ECO:0000313" key="12">
    <source>
        <dbReference type="Proteomes" id="UP000095149"/>
    </source>
</evidence>
<dbReference type="PANTHER" id="PTHR28259:SF1">
    <property type="entry name" value="FLUORIDE EXPORT PROTEIN 1-RELATED"/>
    <property type="match status" value="1"/>
</dbReference>
<dbReference type="GO" id="GO:0005886">
    <property type="term" value="C:plasma membrane"/>
    <property type="evidence" value="ECO:0007669"/>
    <property type="project" value="UniProtKB-SubCell"/>
</dbReference>
<protein>
    <recommendedName>
        <fullName evidence="13">Fluoride ion transporter CrcB</fullName>
    </recommendedName>
</protein>
<feature type="region of interest" description="Disordered" evidence="9">
    <location>
        <begin position="180"/>
        <end position="204"/>
    </location>
</feature>
<comment type="catalytic activity">
    <reaction evidence="8">
        <text>fluoride(in) = fluoride(out)</text>
        <dbReference type="Rhea" id="RHEA:76159"/>
        <dbReference type="ChEBI" id="CHEBI:17051"/>
    </reaction>
    <physiologicalReaction direction="left-to-right" evidence="8">
        <dbReference type="Rhea" id="RHEA:76160"/>
    </physiologicalReaction>
</comment>
<dbReference type="EMBL" id="MEKH01000005">
    <property type="protein sequence ID" value="ODO07862.1"/>
    <property type="molecule type" value="Genomic_DNA"/>
</dbReference>
<feature type="transmembrane region" description="Helical" evidence="10">
    <location>
        <begin position="217"/>
        <end position="238"/>
    </location>
</feature>
<evidence type="ECO:0000313" key="11">
    <source>
        <dbReference type="EMBL" id="ODO07862.1"/>
    </source>
</evidence>